<evidence type="ECO:0000313" key="2">
    <source>
        <dbReference type="EMBL" id="TDT45660.1"/>
    </source>
</evidence>
<keyword evidence="3" id="KW-1185">Reference proteome</keyword>
<reference evidence="2 3" key="1">
    <citation type="submission" date="2019-03" db="EMBL/GenBank/DDBJ databases">
        <title>Genomic Encyclopedia of Type Strains, Phase IV (KMG-IV): sequencing the most valuable type-strain genomes for metagenomic binning, comparative biology and taxonomic classification.</title>
        <authorList>
            <person name="Goeker M."/>
        </authorList>
    </citation>
    <scope>NUCLEOTIDE SEQUENCE [LARGE SCALE GENOMIC DNA]</scope>
    <source>
        <strain evidence="2 3">DSM 24455</strain>
    </source>
</reference>
<dbReference type="InterPro" id="IPR007165">
    <property type="entry name" value="Phage_holin_4_2"/>
</dbReference>
<keyword evidence="1" id="KW-1133">Transmembrane helix</keyword>
<feature type="transmembrane region" description="Helical" evidence="1">
    <location>
        <begin position="37"/>
        <end position="60"/>
    </location>
</feature>
<proteinExistence type="predicted"/>
<evidence type="ECO:0000256" key="1">
    <source>
        <dbReference type="SAM" id="Phobius"/>
    </source>
</evidence>
<dbReference type="PANTHER" id="PTHR37309:SF1">
    <property type="entry name" value="SLR0284 PROTEIN"/>
    <property type="match status" value="1"/>
</dbReference>
<protein>
    <submittedName>
        <fullName evidence="2">Putative membrane protein</fullName>
    </submittedName>
</protein>
<organism evidence="2 3">
    <name type="scientific">Fonticella tunisiensis</name>
    <dbReference type="NCBI Taxonomy" id="1096341"/>
    <lineage>
        <taxon>Bacteria</taxon>
        <taxon>Bacillati</taxon>
        <taxon>Bacillota</taxon>
        <taxon>Clostridia</taxon>
        <taxon>Eubacteriales</taxon>
        <taxon>Clostridiaceae</taxon>
        <taxon>Fonticella</taxon>
    </lineage>
</organism>
<dbReference type="Pfam" id="PF04020">
    <property type="entry name" value="Phage_holin_4_2"/>
    <property type="match status" value="1"/>
</dbReference>
<sequence>MKKNKNSFLLKTFINSIAIYAAASIIKGVNIEGFIPALVASLVFGIVNALIKPILIIFSLPINIMSLGLFTFVINGISLLIVSGITAGFTISDLGAAILASIIISIVSSIINFLIS</sequence>
<accession>A0A4R7K424</accession>
<dbReference type="RefSeq" id="WP_133629495.1">
    <property type="nucleotide sequence ID" value="NZ_SOAZ01000050.1"/>
</dbReference>
<comment type="caution">
    <text evidence="2">The sequence shown here is derived from an EMBL/GenBank/DDBJ whole genome shotgun (WGS) entry which is preliminary data.</text>
</comment>
<dbReference type="OrthoDB" id="7205479at2"/>
<name>A0A4R7K424_9CLOT</name>
<feature type="transmembrane region" description="Helical" evidence="1">
    <location>
        <begin position="12"/>
        <end position="31"/>
    </location>
</feature>
<gene>
    <name evidence="2" type="ORF">EDD71_1505</name>
</gene>
<dbReference type="EMBL" id="SOAZ01000050">
    <property type="protein sequence ID" value="TDT45660.1"/>
    <property type="molecule type" value="Genomic_DNA"/>
</dbReference>
<keyword evidence="1" id="KW-0812">Transmembrane</keyword>
<feature type="transmembrane region" description="Helical" evidence="1">
    <location>
        <begin position="67"/>
        <end position="89"/>
    </location>
</feature>
<dbReference type="AlphaFoldDB" id="A0A4R7K424"/>
<keyword evidence="1" id="KW-0472">Membrane</keyword>
<evidence type="ECO:0000313" key="3">
    <source>
        <dbReference type="Proteomes" id="UP000295325"/>
    </source>
</evidence>
<dbReference type="Proteomes" id="UP000295325">
    <property type="component" value="Unassembled WGS sequence"/>
</dbReference>
<dbReference type="PANTHER" id="PTHR37309">
    <property type="entry name" value="SLR0284 PROTEIN"/>
    <property type="match status" value="1"/>
</dbReference>
<feature type="transmembrane region" description="Helical" evidence="1">
    <location>
        <begin position="95"/>
        <end position="115"/>
    </location>
</feature>